<dbReference type="EMBL" id="PGOL01002697">
    <property type="protein sequence ID" value="PKI45829.1"/>
    <property type="molecule type" value="Genomic_DNA"/>
</dbReference>
<gene>
    <name evidence="1" type="ORF">CRG98_033836</name>
</gene>
<protein>
    <submittedName>
        <fullName evidence="1">Uncharacterized protein</fullName>
    </submittedName>
</protein>
<keyword evidence="2" id="KW-1185">Reference proteome</keyword>
<proteinExistence type="predicted"/>
<name>A0A2I0IPB3_PUNGR</name>
<dbReference type="Proteomes" id="UP000233551">
    <property type="component" value="Unassembled WGS sequence"/>
</dbReference>
<comment type="caution">
    <text evidence="1">The sequence shown here is derived from an EMBL/GenBank/DDBJ whole genome shotgun (WGS) entry which is preliminary data.</text>
</comment>
<dbReference type="AlphaFoldDB" id="A0A2I0IPB3"/>
<evidence type="ECO:0000313" key="2">
    <source>
        <dbReference type="Proteomes" id="UP000233551"/>
    </source>
</evidence>
<sequence>MPKSRGLEHRGLEGRGLKITGSRRQPRVGVIDLSRARGTRSRARGSRVVDLCLCRIMMPESGGLEHRGLEGRGLKIMGSRRQSRARGSGLSISLWLCQVSQFLMFEAETERLRVSVEIEKGKIFW</sequence>
<reference evidence="1 2" key="1">
    <citation type="submission" date="2017-11" db="EMBL/GenBank/DDBJ databases">
        <title>De-novo sequencing of pomegranate (Punica granatum L.) genome.</title>
        <authorList>
            <person name="Akparov Z."/>
            <person name="Amiraslanov A."/>
            <person name="Hajiyeva S."/>
            <person name="Abbasov M."/>
            <person name="Kaur K."/>
            <person name="Hamwieh A."/>
            <person name="Solovyev V."/>
            <person name="Salamov A."/>
            <person name="Braich B."/>
            <person name="Kosarev P."/>
            <person name="Mahmoud A."/>
            <person name="Hajiyev E."/>
            <person name="Babayeva S."/>
            <person name="Izzatullayeva V."/>
            <person name="Mammadov A."/>
            <person name="Mammadov A."/>
            <person name="Sharifova S."/>
            <person name="Ojaghi J."/>
            <person name="Eynullazada K."/>
            <person name="Bayramov B."/>
            <person name="Abdulazimova A."/>
            <person name="Shahmuradov I."/>
        </authorList>
    </citation>
    <scope>NUCLEOTIDE SEQUENCE [LARGE SCALE GENOMIC DNA]</scope>
    <source>
        <strain evidence="2">cv. AG2017</strain>
        <tissue evidence="1">Leaf</tissue>
    </source>
</reference>
<accession>A0A2I0IPB3</accession>
<organism evidence="1 2">
    <name type="scientific">Punica granatum</name>
    <name type="common">Pomegranate</name>
    <dbReference type="NCBI Taxonomy" id="22663"/>
    <lineage>
        <taxon>Eukaryota</taxon>
        <taxon>Viridiplantae</taxon>
        <taxon>Streptophyta</taxon>
        <taxon>Embryophyta</taxon>
        <taxon>Tracheophyta</taxon>
        <taxon>Spermatophyta</taxon>
        <taxon>Magnoliopsida</taxon>
        <taxon>eudicotyledons</taxon>
        <taxon>Gunneridae</taxon>
        <taxon>Pentapetalae</taxon>
        <taxon>rosids</taxon>
        <taxon>malvids</taxon>
        <taxon>Myrtales</taxon>
        <taxon>Lythraceae</taxon>
        <taxon>Punica</taxon>
    </lineage>
</organism>
<evidence type="ECO:0000313" key="1">
    <source>
        <dbReference type="EMBL" id="PKI45829.1"/>
    </source>
</evidence>